<dbReference type="GO" id="GO:0016779">
    <property type="term" value="F:nucleotidyltransferase activity"/>
    <property type="evidence" value="ECO:0007669"/>
    <property type="project" value="UniProtKB-KW"/>
</dbReference>
<dbReference type="EMBL" id="MQWD01000001">
    <property type="protein sequence ID" value="PAP76007.1"/>
    <property type="molecule type" value="Genomic_DNA"/>
</dbReference>
<evidence type="ECO:0000259" key="3">
    <source>
        <dbReference type="Pfam" id="PF00483"/>
    </source>
</evidence>
<keyword evidence="2" id="KW-0548">Nucleotidyltransferase</keyword>
<feature type="domain" description="Nucleotidyl transferase" evidence="3">
    <location>
        <begin position="7"/>
        <end position="238"/>
    </location>
</feature>
<organism evidence="4 5">
    <name type="scientific">Rubrivirga marina</name>
    <dbReference type="NCBI Taxonomy" id="1196024"/>
    <lineage>
        <taxon>Bacteria</taxon>
        <taxon>Pseudomonadati</taxon>
        <taxon>Rhodothermota</taxon>
        <taxon>Rhodothermia</taxon>
        <taxon>Rhodothermales</taxon>
        <taxon>Rubricoccaceae</taxon>
        <taxon>Rubrivirga</taxon>
    </lineage>
</organism>
<dbReference type="Proteomes" id="UP000216339">
    <property type="component" value="Unassembled WGS sequence"/>
</dbReference>
<protein>
    <recommendedName>
        <fullName evidence="3">Nucleotidyl transferase domain-containing protein</fullName>
    </recommendedName>
</protein>
<evidence type="ECO:0000256" key="1">
    <source>
        <dbReference type="ARBA" id="ARBA00022679"/>
    </source>
</evidence>
<dbReference type="SUPFAM" id="SSF53448">
    <property type="entry name" value="Nucleotide-diphospho-sugar transferases"/>
    <property type="match status" value="1"/>
</dbReference>
<dbReference type="Pfam" id="PF00483">
    <property type="entry name" value="NTP_transferase"/>
    <property type="match status" value="1"/>
</dbReference>
<comment type="caution">
    <text evidence="4">The sequence shown here is derived from an EMBL/GenBank/DDBJ whole genome shotgun (WGS) entry which is preliminary data.</text>
</comment>
<dbReference type="PANTHER" id="PTHR43584:SF8">
    <property type="entry name" value="N-ACETYLMURAMATE ALPHA-1-PHOSPHATE URIDYLYLTRANSFERASE"/>
    <property type="match status" value="1"/>
</dbReference>
<dbReference type="PANTHER" id="PTHR43584">
    <property type="entry name" value="NUCLEOTIDYL TRANSFERASE"/>
    <property type="match status" value="1"/>
</dbReference>
<dbReference type="OrthoDB" id="9813880at2"/>
<dbReference type="AlphaFoldDB" id="A0A271IY48"/>
<gene>
    <name evidence="4" type="ORF">BSZ37_05905</name>
</gene>
<proteinExistence type="predicted"/>
<evidence type="ECO:0000313" key="5">
    <source>
        <dbReference type="Proteomes" id="UP000216339"/>
    </source>
</evidence>
<reference evidence="4 5" key="1">
    <citation type="submission" date="2016-11" db="EMBL/GenBank/DDBJ databases">
        <title>Study of marine rhodopsin-containing bacteria.</title>
        <authorList>
            <person name="Yoshizawa S."/>
            <person name="Kumagai Y."/>
            <person name="Kogure K."/>
        </authorList>
    </citation>
    <scope>NUCLEOTIDE SEQUENCE [LARGE SCALE GENOMIC DNA]</scope>
    <source>
        <strain evidence="4 5">SAORIC-28</strain>
    </source>
</reference>
<dbReference type="RefSeq" id="WP_095509650.1">
    <property type="nucleotide sequence ID" value="NZ_MQWD01000001.1"/>
</dbReference>
<evidence type="ECO:0000313" key="4">
    <source>
        <dbReference type="EMBL" id="PAP76007.1"/>
    </source>
</evidence>
<accession>A0A271IY48</accession>
<keyword evidence="5" id="KW-1185">Reference proteome</keyword>
<dbReference type="InterPro" id="IPR005835">
    <property type="entry name" value="NTP_transferase_dom"/>
</dbReference>
<dbReference type="InterPro" id="IPR050065">
    <property type="entry name" value="GlmU-like"/>
</dbReference>
<evidence type="ECO:0000256" key="2">
    <source>
        <dbReference type="ARBA" id="ARBA00022695"/>
    </source>
</evidence>
<keyword evidence="1" id="KW-0808">Transferase</keyword>
<dbReference type="Gene3D" id="3.90.550.10">
    <property type="entry name" value="Spore Coat Polysaccharide Biosynthesis Protein SpsA, Chain A"/>
    <property type="match status" value="1"/>
</dbReference>
<sequence>MRLIVPMGGRGTRLRPLSHTTPKPLLPLLGRPAIVRILDAFAAGLGRPVDEVVFVTGPDASADVRGALTAACEAHGLRAAFAVQPEPLGTAHAVACAGAALEGEVLTCWADTLFAPAGPAPLGAADLIAWTVEVEDPRRFGVAVRDEGGRVVRLVEKPQTTEHRETLVGAYYVRDGAALRTVLDDMLASKATGAGGEYQLTDAYDRLVQNGARMETAPVARWLDTGTLDSYRQTVRALLEAGEADPAGLGPEAEGVEAPSFVHPEAVVRRSRVGPYAMIEAGAVVEDAEVRDSVVMAGAAVRRARLAASVIGERAVVDGLSGTFVLGADAEVRDDV</sequence>
<dbReference type="InterPro" id="IPR029044">
    <property type="entry name" value="Nucleotide-diphossugar_trans"/>
</dbReference>
<name>A0A271IY48_9BACT</name>